<proteinExistence type="predicted"/>
<dbReference type="EMBL" id="BPLQ01012467">
    <property type="protein sequence ID" value="GIY65747.1"/>
    <property type="molecule type" value="Genomic_DNA"/>
</dbReference>
<evidence type="ECO:0000313" key="3">
    <source>
        <dbReference type="Proteomes" id="UP001054837"/>
    </source>
</evidence>
<sequence length="98" mass="11145">MILCKHTHLTARAETNDSPRAASKLPSRPQGLKITRISFPLICLQTGGFQKGIERKISIFRCSGFHYTACLLSTFRFKEKEGKNLFKEVPRHIPPSIF</sequence>
<gene>
    <name evidence="1" type="ORF">CDAR_188351</name>
    <name evidence="2" type="ORF">CDAR_188481</name>
</gene>
<accession>A0AAV4V6N8</accession>
<dbReference type="Proteomes" id="UP001054837">
    <property type="component" value="Unassembled WGS sequence"/>
</dbReference>
<name>A0AAV4V6N8_9ARAC</name>
<reference evidence="2 3" key="1">
    <citation type="submission" date="2021-06" db="EMBL/GenBank/DDBJ databases">
        <title>Caerostris darwini draft genome.</title>
        <authorList>
            <person name="Kono N."/>
            <person name="Arakawa K."/>
        </authorList>
    </citation>
    <scope>NUCLEOTIDE SEQUENCE [LARGE SCALE GENOMIC DNA]</scope>
</reference>
<dbReference type="EMBL" id="BPLQ01012467">
    <property type="protein sequence ID" value="GIY65771.1"/>
    <property type="molecule type" value="Genomic_DNA"/>
</dbReference>
<comment type="caution">
    <text evidence="2">The sequence shown here is derived from an EMBL/GenBank/DDBJ whole genome shotgun (WGS) entry which is preliminary data.</text>
</comment>
<evidence type="ECO:0000313" key="1">
    <source>
        <dbReference type="EMBL" id="GIY65747.1"/>
    </source>
</evidence>
<keyword evidence="3" id="KW-1185">Reference proteome</keyword>
<protein>
    <submittedName>
        <fullName evidence="2">Uncharacterized protein</fullName>
    </submittedName>
</protein>
<organism evidence="2 3">
    <name type="scientific">Caerostris darwini</name>
    <dbReference type="NCBI Taxonomy" id="1538125"/>
    <lineage>
        <taxon>Eukaryota</taxon>
        <taxon>Metazoa</taxon>
        <taxon>Ecdysozoa</taxon>
        <taxon>Arthropoda</taxon>
        <taxon>Chelicerata</taxon>
        <taxon>Arachnida</taxon>
        <taxon>Araneae</taxon>
        <taxon>Araneomorphae</taxon>
        <taxon>Entelegynae</taxon>
        <taxon>Araneoidea</taxon>
        <taxon>Araneidae</taxon>
        <taxon>Caerostris</taxon>
    </lineage>
</organism>
<dbReference type="AlphaFoldDB" id="A0AAV4V6N8"/>
<evidence type="ECO:0000313" key="2">
    <source>
        <dbReference type="EMBL" id="GIY65771.1"/>
    </source>
</evidence>